<dbReference type="InterPro" id="IPR021768">
    <property type="entry name" value="DUF3332"/>
</dbReference>
<dbReference type="Proteomes" id="UP000196587">
    <property type="component" value="Unassembled WGS sequence"/>
</dbReference>
<dbReference type="Proteomes" id="UP000195386">
    <property type="component" value="Unassembled WGS sequence"/>
</dbReference>
<evidence type="ECO:0000313" key="6">
    <source>
        <dbReference type="Proteomes" id="UP000195386"/>
    </source>
</evidence>
<dbReference type="GeneID" id="61677051"/>
<evidence type="ECO:0000313" key="3">
    <source>
        <dbReference type="EMBL" id="OUP36555.1"/>
    </source>
</evidence>
<dbReference type="EMBL" id="QRZG01000022">
    <property type="protein sequence ID" value="RGV51925.1"/>
    <property type="molecule type" value="Genomic_DNA"/>
</dbReference>
<evidence type="ECO:0000256" key="1">
    <source>
        <dbReference type="SAM" id="Phobius"/>
    </source>
</evidence>
<evidence type="ECO:0000313" key="9">
    <source>
        <dbReference type="Proteomes" id="UP000285159"/>
    </source>
</evidence>
<sequence length="185" mass="20131">MKKFNLKLAATVMVCGAFLFSSCIGSFALHGKLLSWNQGVSNKFVNELVFLAFNIIPVYGVCYLADALVINSIEFWSGNNPLASIGDVKKVKGENGNYLVETLENGYSITKEGDETASMELIYDKDLNTWNVVADGVSTELLQMNNDGTAQMTLPNGEDMTVTLDAQGVSAARQATMINTYYAAR</sequence>
<gene>
    <name evidence="3" type="ORF">B5F24_01300</name>
    <name evidence="2" type="ORF">B5F97_08725</name>
    <name evidence="5" type="ORF">DWW09_12465</name>
    <name evidence="4" type="ORF">DWX38_13345</name>
</gene>
<keyword evidence="1" id="KW-0812">Transmembrane</keyword>
<dbReference type="EMBL" id="NFII01000006">
    <property type="protein sequence ID" value="OUO01245.1"/>
    <property type="molecule type" value="Genomic_DNA"/>
</dbReference>
<evidence type="ECO:0000313" key="4">
    <source>
        <dbReference type="EMBL" id="RGT30714.1"/>
    </source>
</evidence>
<dbReference type="AlphaFoldDB" id="A0A1Y4JVR5"/>
<keyword evidence="1" id="KW-1133">Transmembrane helix</keyword>
<reference evidence="3" key="2">
    <citation type="journal article" date="2018" name="BMC Genomics">
        <title>Whole genome sequencing and function prediction of 133 gut anaerobes isolated from chicken caecum in pure cultures.</title>
        <authorList>
            <person name="Medvecky M."/>
            <person name="Cejkova D."/>
            <person name="Polansky O."/>
            <person name="Karasova D."/>
            <person name="Kubasova T."/>
            <person name="Cizek A."/>
            <person name="Rychlik I."/>
        </authorList>
    </citation>
    <scope>NUCLEOTIDE SEQUENCE</scope>
    <source>
        <strain evidence="3">An189</strain>
        <strain evidence="2">An43</strain>
    </source>
</reference>
<protein>
    <submittedName>
        <fullName evidence="4">DUF3332 domain-containing protein</fullName>
    </submittedName>
</protein>
<feature type="transmembrane region" description="Helical" evidence="1">
    <location>
        <begin position="49"/>
        <end position="70"/>
    </location>
</feature>
<dbReference type="Proteomes" id="UP000285159">
    <property type="component" value="Unassembled WGS sequence"/>
</dbReference>
<organism evidence="3 7">
    <name type="scientific">Bacteroides clarus</name>
    <dbReference type="NCBI Taxonomy" id="626929"/>
    <lineage>
        <taxon>Bacteria</taxon>
        <taxon>Pseudomonadati</taxon>
        <taxon>Bacteroidota</taxon>
        <taxon>Bacteroidia</taxon>
        <taxon>Bacteroidales</taxon>
        <taxon>Bacteroidaceae</taxon>
        <taxon>Bacteroides</taxon>
    </lineage>
</organism>
<proteinExistence type="predicted"/>
<keyword evidence="1" id="KW-0472">Membrane</keyword>
<evidence type="ECO:0000313" key="8">
    <source>
        <dbReference type="Proteomes" id="UP000284366"/>
    </source>
</evidence>
<dbReference type="PROSITE" id="PS51257">
    <property type="entry name" value="PROKAR_LIPOPROTEIN"/>
    <property type="match status" value="1"/>
</dbReference>
<dbReference type="Pfam" id="PF11810">
    <property type="entry name" value="DUF3332"/>
    <property type="match status" value="1"/>
</dbReference>
<evidence type="ECO:0000313" key="2">
    <source>
        <dbReference type="EMBL" id="OUO01245.1"/>
    </source>
</evidence>
<dbReference type="EMBL" id="QRWP01000012">
    <property type="protein sequence ID" value="RGT30714.1"/>
    <property type="molecule type" value="Genomic_DNA"/>
</dbReference>
<dbReference type="RefSeq" id="WP_009120964.1">
    <property type="nucleotide sequence ID" value="NZ_CABIZW010000001.1"/>
</dbReference>
<dbReference type="Proteomes" id="UP000284366">
    <property type="component" value="Unassembled WGS sequence"/>
</dbReference>
<reference evidence="8 9" key="3">
    <citation type="submission" date="2018-08" db="EMBL/GenBank/DDBJ databases">
        <title>A genome reference for cultivated species of the human gut microbiota.</title>
        <authorList>
            <person name="Zou Y."/>
            <person name="Xue W."/>
            <person name="Luo G."/>
        </authorList>
    </citation>
    <scope>NUCLEOTIDE SEQUENCE [LARGE SCALE GENOMIC DNA]</scope>
    <source>
        <strain evidence="5 8">AF14-27</strain>
        <strain evidence="4 9">AF19-1AC</strain>
    </source>
</reference>
<comment type="caution">
    <text evidence="3">The sequence shown here is derived from an EMBL/GenBank/DDBJ whole genome shotgun (WGS) entry which is preliminary data.</text>
</comment>
<name>A0A1Y4JVR5_9BACE</name>
<dbReference type="EMBL" id="NFKE01000001">
    <property type="protein sequence ID" value="OUP36555.1"/>
    <property type="molecule type" value="Genomic_DNA"/>
</dbReference>
<reference evidence="6 7" key="1">
    <citation type="submission" date="2017-04" db="EMBL/GenBank/DDBJ databases">
        <title>Function of individual gut microbiota members based on whole genome sequencing of pure cultures obtained from chicken caecum.</title>
        <authorList>
            <person name="Medvecky M."/>
            <person name="Cejkova D."/>
            <person name="Polansky O."/>
            <person name="Karasova D."/>
            <person name="Kubasova T."/>
            <person name="Cizek A."/>
            <person name="Rychlik I."/>
        </authorList>
    </citation>
    <scope>NUCLEOTIDE SEQUENCE [LARGE SCALE GENOMIC DNA]</scope>
    <source>
        <strain evidence="7">An189</strain>
        <strain evidence="6">An43</strain>
    </source>
</reference>
<evidence type="ECO:0000313" key="7">
    <source>
        <dbReference type="Proteomes" id="UP000196587"/>
    </source>
</evidence>
<accession>A0A1Y4JVR5</accession>
<evidence type="ECO:0000313" key="5">
    <source>
        <dbReference type="EMBL" id="RGV51925.1"/>
    </source>
</evidence>